<dbReference type="KEGG" id="cim:CIMG_12964"/>
<dbReference type="AlphaFoldDB" id="A0A0D8JVX1"/>
<organism evidence="2 3">
    <name type="scientific">Coccidioides immitis (strain RS)</name>
    <name type="common">Valley fever fungus</name>
    <dbReference type="NCBI Taxonomy" id="246410"/>
    <lineage>
        <taxon>Eukaryota</taxon>
        <taxon>Fungi</taxon>
        <taxon>Dikarya</taxon>
        <taxon>Ascomycota</taxon>
        <taxon>Pezizomycotina</taxon>
        <taxon>Eurotiomycetes</taxon>
        <taxon>Eurotiomycetidae</taxon>
        <taxon>Onygenales</taxon>
        <taxon>Onygenaceae</taxon>
        <taxon>Coccidioides</taxon>
    </lineage>
</organism>
<feature type="compositionally biased region" description="Polar residues" evidence="1">
    <location>
        <begin position="120"/>
        <end position="140"/>
    </location>
</feature>
<keyword evidence="3" id="KW-1185">Reference proteome</keyword>
<protein>
    <submittedName>
        <fullName evidence="2">Uncharacterized protein</fullName>
    </submittedName>
</protein>
<dbReference type="Proteomes" id="UP000001261">
    <property type="component" value="Unassembled WGS sequence"/>
</dbReference>
<name>A0A0D8JVX1_COCIM</name>
<dbReference type="VEuPathDB" id="FungiDB:CIMG_12964"/>
<reference evidence="3" key="1">
    <citation type="journal article" date="2009" name="Genome Res.">
        <title>Comparative genomic analyses of the human fungal pathogens Coccidioides and their relatives.</title>
        <authorList>
            <person name="Sharpton T.J."/>
            <person name="Stajich J.E."/>
            <person name="Rounsley S.D."/>
            <person name="Gardner M.J."/>
            <person name="Wortman J.R."/>
            <person name="Jordar V.S."/>
            <person name="Maiti R."/>
            <person name="Kodira C.D."/>
            <person name="Neafsey D.E."/>
            <person name="Zeng Q."/>
            <person name="Hung C.-Y."/>
            <person name="McMahan C."/>
            <person name="Muszewska A."/>
            <person name="Grynberg M."/>
            <person name="Mandel M.A."/>
            <person name="Kellner E.M."/>
            <person name="Barker B.M."/>
            <person name="Galgiani J.N."/>
            <person name="Orbach M.J."/>
            <person name="Kirkland T.N."/>
            <person name="Cole G.T."/>
            <person name="Henn M.R."/>
            <person name="Birren B.W."/>
            <person name="Taylor J.W."/>
        </authorList>
    </citation>
    <scope>NUCLEOTIDE SEQUENCE [LARGE SCALE GENOMIC DNA]</scope>
    <source>
        <strain evidence="3">RS</strain>
    </source>
</reference>
<accession>A0A0D8JVX1</accession>
<dbReference type="RefSeq" id="XP_004445252.1">
    <property type="nucleotide sequence ID" value="XM_004445195.1"/>
</dbReference>
<dbReference type="GeneID" id="24164591"/>
<feature type="compositionally biased region" description="Polar residues" evidence="1">
    <location>
        <begin position="98"/>
        <end position="108"/>
    </location>
</feature>
<sequence length="168" mass="18307">MAFAYLALLLRAKGKRIREGQGLDVPDKNETRKIEVKKITGKHGIRGALASHVIQTSREMVTVAFTQYPQRLVFVSSPKNGGQLVEEAGMDGGGPSEKISSGGSNRAWDSQPRKAEIVGSSISSNPLQHSQKNPSTTTGHGESPIRNRKQAMYSRGQFQMTTTSRDPK</sequence>
<feature type="region of interest" description="Disordered" evidence="1">
    <location>
        <begin position="84"/>
        <end position="168"/>
    </location>
</feature>
<evidence type="ECO:0000313" key="3">
    <source>
        <dbReference type="Proteomes" id="UP000001261"/>
    </source>
</evidence>
<gene>
    <name evidence="2" type="ORF">CIMG_12964</name>
</gene>
<evidence type="ECO:0000313" key="2">
    <source>
        <dbReference type="EMBL" id="KJF60428.1"/>
    </source>
</evidence>
<dbReference type="InParanoid" id="A0A0D8JVX1"/>
<feature type="compositionally biased region" description="Polar residues" evidence="1">
    <location>
        <begin position="156"/>
        <end position="168"/>
    </location>
</feature>
<evidence type="ECO:0000256" key="1">
    <source>
        <dbReference type="SAM" id="MobiDB-lite"/>
    </source>
</evidence>
<dbReference type="EMBL" id="GG704912">
    <property type="protein sequence ID" value="KJF60428.1"/>
    <property type="molecule type" value="Genomic_DNA"/>
</dbReference>
<reference evidence="3" key="2">
    <citation type="journal article" date="2010" name="Genome Res.">
        <title>Population genomic sequencing of Coccidioides fungi reveals recent hybridization and transposon control.</title>
        <authorList>
            <person name="Neafsey D.E."/>
            <person name="Barker B.M."/>
            <person name="Sharpton T.J."/>
            <person name="Stajich J.E."/>
            <person name="Park D.J."/>
            <person name="Whiston E."/>
            <person name="Hung C.-Y."/>
            <person name="McMahan C."/>
            <person name="White J."/>
            <person name="Sykes S."/>
            <person name="Heiman D."/>
            <person name="Young S."/>
            <person name="Zeng Q."/>
            <person name="Abouelleil A."/>
            <person name="Aftuck L."/>
            <person name="Bessette D."/>
            <person name="Brown A."/>
            <person name="FitzGerald M."/>
            <person name="Lui A."/>
            <person name="Macdonald J.P."/>
            <person name="Priest M."/>
            <person name="Orbach M.J."/>
            <person name="Galgiani J.N."/>
            <person name="Kirkland T.N."/>
            <person name="Cole G.T."/>
            <person name="Birren B.W."/>
            <person name="Henn M.R."/>
            <person name="Taylor J.W."/>
            <person name="Rounsley S.D."/>
        </authorList>
    </citation>
    <scope>GENOME REANNOTATION</scope>
    <source>
        <strain evidence="3">RS</strain>
    </source>
</reference>
<proteinExistence type="predicted"/>